<dbReference type="SMART" id="SM00470">
    <property type="entry name" value="ParB"/>
    <property type="match status" value="1"/>
</dbReference>
<evidence type="ECO:0000259" key="3">
    <source>
        <dbReference type="SMART" id="SM00470"/>
    </source>
</evidence>
<dbReference type="RefSeq" id="WP_048676551.1">
    <property type="nucleotide sequence ID" value="NZ_CBTJ020000108.1"/>
</dbReference>
<comment type="similarity">
    <text evidence="1">Belongs to the ParB family.</text>
</comment>
<dbReference type="InterPro" id="IPR041468">
    <property type="entry name" value="HTH_ParB/Spo0J"/>
</dbReference>
<name>W6MBL2_9GAMM</name>
<dbReference type="InterPro" id="IPR003115">
    <property type="entry name" value="ParB_N"/>
</dbReference>
<keyword evidence="2" id="KW-0159">Chromosome partition</keyword>
<dbReference type="Gene3D" id="3.90.1530.30">
    <property type="match status" value="1"/>
</dbReference>
<evidence type="ECO:0000313" key="4">
    <source>
        <dbReference type="EMBL" id="CDI04369.1"/>
    </source>
</evidence>
<dbReference type="InterPro" id="IPR036086">
    <property type="entry name" value="ParB/Sulfiredoxin_sf"/>
</dbReference>
<dbReference type="Gene3D" id="1.10.10.2830">
    <property type="match status" value="1"/>
</dbReference>
<reference evidence="4" key="1">
    <citation type="submission" date="2013-07" db="EMBL/GenBank/DDBJ databases">
        <authorList>
            <person name="McIlroy S."/>
        </authorList>
    </citation>
    <scope>NUCLEOTIDE SEQUENCE [LARGE SCALE GENOMIC DNA]</scope>
    <source>
        <strain evidence="4">Run_A_D11</strain>
    </source>
</reference>
<dbReference type="GO" id="GO:0003677">
    <property type="term" value="F:DNA binding"/>
    <property type="evidence" value="ECO:0007669"/>
    <property type="project" value="InterPro"/>
</dbReference>
<reference evidence="4" key="2">
    <citation type="submission" date="2014-03" db="EMBL/GenBank/DDBJ databases">
        <title>Candidatus Competibacter-lineage genomes retrieved from metagenomes reveal functional metabolic diversity.</title>
        <authorList>
            <person name="McIlroy S.J."/>
            <person name="Albertsen M."/>
            <person name="Andresen E.K."/>
            <person name="Saunders A.M."/>
            <person name="Kristiansen R."/>
            <person name="Stokholm-Bjerregaard M."/>
            <person name="Nielsen K.L."/>
            <person name="Nielsen P.H."/>
        </authorList>
    </citation>
    <scope>NUCLEOTIDE SEQUENCE</scope>
    <source>
        <strain evidence="4">Run_A_D11</strain>
    </source>
</reference>
<sequence>MNAPVSSFIPAVAGPATPLDVTEGQFLHLPLPWIAVQPGFNPRTFFEDQEFAELVASVQREGVLHPLWVRPAPDYDASTPRFWLIAGERRLRAAQAAGMATVPVIVRCVGERQALMLAELENNPALRINLSPAEEARFAQRFVGACDGDRVEAATLLGWSTTKLDARLLLLHAAPGVLTALTQRHIHLGHAELLAGLPEVTQEGTLAKILSDRITVADLKARISGFALELAAAPFDITDCGACRHNSAPQAVLFAEALASGRCQNRGCYAEKTQAALARQKADLQTQYPAVFLDTERAADTYTRLTAEGPTGVGAAQLAACQGCQHYAAQLSTQPGREGQVHAPLCVHLACHRAKIAAVAPVKTVPVSPASPATARAPATPAPVAAVVSAAPIAQASAIPKKVDVWVDGWVRQQAARAVLADQTLCRVWLLYALYLDAGRPEAVLTDSGLSPGQAATRAAWIEAVVALPPEAHARLLKALLAQVIETKAEPDALPGTGALVAAAQASLHAAQTDLTAAFTPDAGFWQAHTKSGIADLLRTAIAPDGESFAAWYGRTARPSATDTQALERLLNGKGSDLIHALTHTAFDFSAWLPNAIARRFKAARS</sequence>
<dbReference type="NCBIfam" id="TIGR03734">
    <property type="entry name" value="PRTRC_parB"/>
    <property type="match status" value="1"/>
</dbReference>
<dbReference type="PANTHER" id="PTHR33375">
    <property type="entry name" value="CHROMOSOME-PARTITIONING PROTEIN PARB-RELATED"/>
    <property type="match status" value="1"/>
</dbReference>
<dbReference type="InterPro" id="IPR050336">
    <property type="entry name" value="Chromosome_partition/occlusion"/>
</dbReference>
<feature type="domain" description="ParB-like N-terminal" evidence="3">
    <location>
        <begin position="27"/>
        <end position="123"/>
    </location>
</feature>
<evidence type="ECO:0000256" key="2">
    <source>
        <dbReference type="ARBA" id="ARBA00022829"/>
    </source>
</evidence>
<dbReference type="SUPFAM" id="SSF110849">
    <property type="entry name" value="ParB/Sulfiredoxin"/>
    <property type="match status" value="1"/>
</dbReference>
<dbReference type="AlphaFoldDB" id="W6MBL2"/>
<comment type="caution">
    <text evidence="4">The sequence shown here is derived from an EMBL/GenBank/DDBJ whole genome shotgun (WGS) entry which is preliminary data.</text>
</comment>
<dbReference type="InterPro" id="IPR004437">
    <property type="entry name" value="ParB/RepB/Spo0J"/>
</dbReference>
<dbReference type="STRING" id="1400863.BN873_950052"/>
<evidence type="ECO:0000256" key="1">
    <source>
        <dbReference type="ARBA" id="ARBA00006295"/>
    </source>
</evidence>
<dbReference type="Proteomes" id="UP000035760">
    <property type="component" value="Unassembled WGS sequence"/>
</dbReference>
<evidence type="ECO:0000313" key="5">
    <source>
        <dbReference type="Proteomes" id="UP000035760"/>
    </source>
</evidence>
<dbReference type="GO" id="GO:0007059">
    <property type="term" value="P:chromosome segregation"/>
    <property type="evidence" value="ECO:0007669"/>
    <property type="project" value="UniProtKB-KW"/>
</dbReference>
<organism evidence="4 5">
    <name type="scientific">Candidatus Competibacter denitrificans Run_A_D11</name>
    <dbReference type="NCBI Taxonomy" id="1400863"/>
    <lineage>
        <taxon>Bacteria</taxon>
        <taxon>Pseudomonadati</taxon>
        <taxon>Pseudomonadota</taxon>
        <taxon>Gammaproteobacteria</taxon>
        <taxon>Candidatus Competibacteraceae</taxon>
        <taxon>Candidatus Competibacter</taxon>
    </lineage>
</organism>
<dbReference type="InterPro" id="IPR022396">
    <property type="entry name" value="PRTRC_ParB"/>
</dbReference>
<dbReference type="Pfam" id="PF17762">
    <property type="entry name" value="HTH_ParB"/>
    <property type="match status" value="1"/>
</dbReference>
<proteinExistence type="inferred from homology"/>
<dbReference type="SUPFAM" id="SSF109709">
    <property type="entry name" value="KorB DNA-binding domain-like"/>
    <property type="match status" value="1"/>
</dbReference>
<dbReference type="Pfam" id="PF02195">
    <property type="entry name" value="ParB_N"/>
    <property type="match status" value="1"/>
</dbReference>
<dbReference type="NCBIfam" id="TIGR00180">
    <property type="entry name" value="parB_part"/>
    <property type="match status" value="1"/>
</dbReference>
<dbReference type="GO" id="GO:0005694">
    <property type="term" value="C:chromosome"/>
    <property type="evidence" value="ECO:0007669"/>
    <property type="project" value="TreeGrafter"/>
</dbReference>
<dbReference type="EMBL" id="CBTJ020000108">
    <property type="protein sequence ID" value="CDI04369.1"/>
    <property type="molecule type" value="Genomic_DNA"/>
</dbReference>
<protein>
    <submittedName>
        <fullName evidence="4">ParB-like partition protein</fullName>
    </submittedName>
</protein>
<keyword evidence="5" id="KW-1185">Reference proteome</keyword>
<accession>W6MBL2</accession>
<dbReference type="PANTHER" id="PTHR33375:SF1">
    <property type="entry name" value="CHROMOSOME-PARTITIONING PROTEIN PARB-RELATED"/>
    <property type="match status" value="1"/>
</dbReference>
<gene>
    <name evidence="4" type="ORF">BN873_950052</name>
</gene>